<reference evidence="17 18" key="1">
    <citation type="submission" date="2017-09" db="EMBL/GenBank/DDBJ databases">
        <title>Depth-based differentiation of microbial function through sediment-hosted aquifers and enrichment of novel symbionts in the deep terrestrial subsurface.</title>
        <authorList>
            <person name="Probst A.J."/>
            <person name="Ladd B."/>
            <person name="Jarett J.K."/>
            <person name="Geller-Mcgrath D.E."/>
            <person name="Sieber C.M."/>
            <person name="Emerson J.B."/>
            <person name="Anantharaman K."/>
            <person name="Thomas B.C."/>
            <person name="Malmstrom R."/>
            <person name="Stieglmeier M."/>
            <person name="Klingl A."/>
            <person name="Woyke T."/>
            <person name="Ryan C.M."/>
            <person name="Banfield J.F."/>
        </authorList>
    </citation>
    <scope>NUCLEOTIDE SEQUENCE [LARGE SCALE GENOMIC DNA]</scope>
    <source>
        <strain evidence="17">CG23_combo_of_CG06-09_8_20_14_all_39_17</strain>
    </source>
</reference>
<evidence type="ECO:0000313" key="17">
    <source>
        <dbReference type="EMBL" id="PIP22557.1"/>
    </source>
</evidence>
<dbReference type="PRINTS" id="PR01050">
    <property type="entry name" value="PYRUVTKNASE"/>
</dbReference>
<evidence type="ECO:0000256" key="14">
    <source>
        <dbReference type="RuleBase" id="RU000504"/>
    </source>
</evidence>
<dbReference type="GO" id="GO:0000287">
    <property type="term" value="F:magnesium ion binding"/>
    <property type="evidence" value="ECO:0007669"/>
    <property type="project" value="UniProtKB-UniRule"/>
</dbReference>
<keyword evidence="10 14" id="KW-0460">Magnesium</keyword>
<evidence type="ECO:0000256" key="4">
    <source>
        <dbReference type="ARBA" id="ARBA00012142"/>
    </source>
</evidence>
<sequence>MKKTKIIATIGPVSESPKDITALIKAGVNVFRFNMKHSTVEWHNEKIKIVQEISDSLEIPVGIMIDLQGPEVRIFTKNKEAVIFKKNESLIFGKSFSSPEIKIVIPHSNILKMLKPKDLFSIDNGFFEFEVIEKKNGFLYARALGDGIIKNRKGVNFPGKKTGLPSLINDDLKKLDMAARVKIDFIALSFCRTKEDVEFLRKEMKKRKITAQIVAKIENKEALNNIEEIIESADAIMIARGDLGVEIPIEQIAYWQKSIISKCREKRKPVIVATQMLMSMIDNPSPSRAEATDVANAVFNGTDAVMLSEETAAGKYPIKTIETMSRILDFNEKECPSLRLAPKPNSFVELISEAGMEIIENHKDFNITKALVFTSTGYSVRALSSLRPSIPVIAITNNKKTAEFSALLYGVTSFFVKFPTGAFRSPLPILNELKKQGLVKVGENVLIIHGGNWKRIEINNSLAIAKIN</sequence>
<dbReference type="InterPro" id="IPR001697">
    <property type="entry name" value="Pyr_Knase"/>
</dbReference>
<dbReference type="EC" id="2.7.1.40" evidence="4 13"/>
<evidence type="ECO:0000256" key="6">
    <source>
        <dbReference type="ARBA" id="ARBA00022723"/>
    </source>
</evidence>
<keyword evidence="7" id="KW-0547">Nucleotide-binding</keyword>
<evidence type="ECO:0000259" key="15">
    <source>
        <dbReference type="Pfam" id="PF00224"/>
    </source>
</evidence>
<evidence type="ECO:0000256" key="12">
    <source>
        <dbReference type="ARBA" id="ARBA00023317"/>
    </source>
</evidence>
<dbReference type="Gene3D" id="3.20.20.60">
    <property type="entry name" value="Phosphoenolpyruvate-binding domains"/>
    <property type="match status" value="1"/>
</dbReference>
<dbReference type="GO" id="GO:0016301">
    <property type="term" value="F:kinase activity"/>
    <property type="evidence" value="ECO:0007669"/>
    <property type="project" value="UniProtKB-KW"/>
</dbReference>
<keyword evidence="11 14" id="KW-0324">Glycolysis</keyword>
<dbReference type="InterPro" id="IPR036918">
    <property type="entry name" value="Pyrv_Knase_C_sf"/>
</dbReference>
<accession>A0A2G9YTK7</accession>
<dbReference type="Gene3D" id="2.40.33.10">
    <property type="entry name" value="PK beta-barrel domain-like"/>
    <property type="match status" value="1"/>
</dbReference>
<dbReference type="InterPro" id="IPR015793">
    <property type="entry name" value="Pyrv_Knase_brl"/>
</dbReference>
<dbReference type="EMBL" id="PCRO01000042">
    <property type="protein sequence ID" value="PIP22557.1"/>
    <property type="molecule type" value="Genomic_DNA"/>
</dbReference>
<comment type="pathway">
    <text evidence="2 14">Carbohydrate degradation; glycolysis; pyruvate from D-glyceraldehyde 3-phosphate: step 5/5.</text>
</comment>
<feature type="domain" description="Pyruvate kinase C-terminal" evidence="16">
    <location>
        <begin position="359"/>
        <end position="460"/>
    </location>
</feature>
<evidence type="ECO:0000256" key="2">
    <source>
        <dbReference type="ARBA" id="ARBA00004997"/>
    </source>
</evidence>
<keyword evidence="12 17" id="KW-0670">Pyruvate</keyword>
<keyword evidence="9" id="KW-0067">ATP-binding</keyword>
<dbReference type="InterPro" id="IPR015806">
    <property type="entry name" value="Pyrv_Knase_insert_dom_sf"/>
</dbReference>
<dbReference type="GO" id="GO:0030955">
    <property type="term" value="F:potassium ion binding"/>
    <property type="evidence" value="ECO:0007669"/>
    <property type="project" value="UniProtKB-UniRule"/>
</dbReference>
<comment type="similarity">
    <text evidence="3 14">Belongs to the pyruvate kinase family.</text>
</comment>
<evidence type="ECO:0000256" key="8">
    <source>
        <dbReference type="ARBA" id="ARBA00022777"/>
    </source>
</evidence>
<evidence type="ECO:0000313" key="18">
    <source>
        <dbReference type="Proteomes" id="UP000229976"/>
    </source>
</evidence>
<evidence type="ECO:0000256" key="7">
    <source>
        <dbReference type="ARBA" id="ARBA00022741"/>
    </source>
</evidence>
<dbReference type="PROSITE" id="PS00110">
    <property type="entry name" value="PYRUVATE_KINASE"/>
    <property type="match status" value="1"/>
</dbReference>
<dbReference type="InterPro" id="IPR011037">
    <property type="entry name" value="Pyrv_Knase-like_insert_dom_sf"/>
</dbReference>
<comment type="caution">
    <text evidence="17">The sequence shown here is derived from an EMBL/GenBank/DDBJ whole genome shotgun (WGS) entry which is preliminary data.</text>
</comment>
<dbReference type="Proteomes" id="UP000229976">
    <property type="component" value="Unassembled WGS sequence"/>
</dbReference>
<dbReference type="GO" id="GO:0004743">
    <property type="term" value="F:pyruvate kinase activity"/>
    <property type="evidence" value="ECO:0007669"/>
    <property type="project" value="UniProtKB-UniRule"/>
</dbReference>
<keyword evidence="8 14" id="KW-0418">Kinase</keyword>
<dbReference type="Gene3D" id="3.40.1380.20">
    <property type="entry name" value="Pyruvate kinase, C-terminal domain"/>
    <property type="match status" value="1"/>
</dbReference>
<name>A0A2G9YTK7_9BACT</name>
<evidence type="ECO:0000256" key="10">
    <source>
        <dbReference type="ARBA" id="ARBA00022842"/>
    </source>
</evidence>
<evidence type="ECO:0000256" key="3">
    <source>
        <dbReference type="ARBA" id="ARBA00008663"/>
    </source>
</evidence>
<dbReference type="AlphaFoldDB" id="A0A2G9YTK7"/>
<dbReference type="PANTHER" id="PTHR11817">
    <property type="entry name" value="PYRUVATE KINASE"/>
    <property type="match status" value="1"/>
</dbReference>
<evidence type="ECO:0000256" key="9">
    <source>
        <dbReference type="ARBA" id="ARBA00022840"/>
    </source>
</evidence>
<dbReference type="SUPFAM" id="SSF50800">
    <property type="entry name" value="PK beta-barrel domain-like"/>
    <property type="match status" value="1"/>
</dbReference>
<feature type="domain" description="Pyruvate kinase barrel" evidence="15">
    <location>
        <begin position="1"/>
        <end position="321"/>
    </location>
</feature>
<evidence type="ECO:0000256" key="11">
    <source>
        <dbReference type="ARBA" id="ARBA00023152"/>
    </source>
</evidence>
<keyword evidence="5 14" id="KW-0808">Transferase</keyword>
<evidence type="ECO:0000256" key="1">
    <source>
        <dbReference type="ARBA" id="ARBA00001958"/>
    </source>
</evidence>
<evidence type="ECO:0000259" key="16">
    <source>
        <dbReference type="Pfam" id="PF02887"/>
    </source>
</evidence>
<dbReference type="InterPro" id="IPR040442">
    <property type="entry name" value="Pyrv_kinase-like_dom_sf"/>
</dbReference>
<keyword evidence="6" id="KW-0479">Metal-binding</keyword>
<dbReference type="InterPro" id="IPR015795">
    <property type="entry name" value="Pyrv_Knase_C"/>
</dbReference>
<dbReference type="NCBIfam" id="TIGR01064">
    <property type="entry name" value="pyruv_kin"/>
    <property type="match status" value="1"/>
</dbReference>
<dbReference type="Pfam" id="PF00224">
    <property type="entry name" value="PK"/>
    <property type="match status" value="1"/>
</dbReference>
<evidence type="ECO:0000256" key="5">
    <source>
        <dbReference type="ARBA" id="ARBA00022679"/>
    </source>
</evidence>
<dbReference type="InterPro" id="IPR018209">
    <property type="entry name" value="Pyrv_Knase_AS"/>
</dbReference>
<evidence type="ECO:0000256" key="13">
    <source>
        <dbReference type="NCBIfam" id="TIGR01064"/>
    </source>
</evidence>
<dbReference type="Pfam" id="PF02887">
    <property type="entry name" value="PK_C"/>
    <property type="match status" value="1"/>
</dbReference>
<dbReference type="InterPro" id="IPR015813">
    <property type="entry name" value="Pyrv/PenolPyrv_kinase-like_dom"/>
</dbReference>
<dbReference type="SUPFAM" id="SSF52935">
    <property type="entry name" value="PK C-terminal domain-like"/>
    <property type="match status" value="1"/>
</dbReference>
<gene>
    <name evidence="17" type="primary">pyk</name>
    <name evidence="17" type="ORF">COX37_03385</name>
</gene>
<comment type="cofactor">
    <cofactor evidence="1">
        <name>K(+)</name>
        <dbReference type="ChEBI" id="CHEBI:29103"/>
    </cofactor>
</comment>
<dbReference type="GO" id="GO:0005524">
    <property type="term" value="F:ATP binding"/>
    <property type="evidence" value="ECO:0007669"/>
    <property type="project" value="UniProtKB-KW"/>
</dbReference>
<dbReference type="NCBIfam" id="NF004491">
    <property type="entry name" value="PRK05826.1"/>
    <property type="match status" value="1"/>
</dbReference>
<organism evidence="17 18">
    <name type="scientific">Candidatus Nealsonbacteria bacterium CG23_combo_of_CG06-09_8_20_14_all_39_17</name>
    <dbReference type="NCBI Taxonomy" id="1974722"/>
    <lineage>
        <taxon>Bacteria</taxon>
        <taxon>Candidatus Nealsoniibacteriota</taxon>
    </lineage>
</organism>
<dbReference type="SUPFAM" id="SSF51621">
    <property type="entry name" value="Phosphoenolpyruvate/pyruvate domain"/>
    <property type="match status" value="1"/>
</dbReference>
<proteinExistence type="inferred from homology"/>
<protein>
    <recommendedName>
        <fullName evidence="4 13">Pyruvate kinase</fullName>
        <ecNumber evidence="4 13">2.7.1.40</ecNumber>
    </recommendedName>
</protein>
<comment type="catalytic activity">
    <reaction evidence="14">
        <text>pyruvate + ATP = phosphoenolpyruvate + ADP + H(+)</text>
        <dbReference type="Rhea" id="RHEA:18157"/>
        <dbReference type="ChEBI" id="CHEBI:15361"/>
        <dbReference type="ChEBI" id="CHEBI:15378"/>
        <dbReference type="ChEBI" id="CHEBI:30616"/>
        <dbReference type="ChEBI" id="CHEBI:58702"/>
        <dbReference type="ChEBI" id="CHEBI:456216"/>
        <dbReference type="EC" id="2.7.1.40"/>
    </reaction>
</comment>
<dbReference type="UniPathway" id="UPA00109">
    <property type="reaction ID" value="UER00188"/>
</dbReference>